<dbReference type="PANTHER" id="PTHR40396:SF1">
    <property type="entry name" value="ATPASE AAA-TYPE CORE DOMAIN-CONTAINING PROTEIN"/>
    <property type="match status" value="1"/>
</dbReference>
<dbReference type="InterPro" id="IPR027417">
    <property type="entry name" value="P-loop_NTPase"/>
</dbReference>
<reference evidence="2" key="1">
    <citation type="submission" date="2020-10" db="EMBL/GenBank/DDBJ databases">
        <authorList>
            <person name="Gilroy R."/>
        </authorList>
    </citation>
    <scope>NUCLEOTIDE SEQUENCE</scope>
    <source>
        <strain evidence="2">CHK184-20233</strain>
    </source>
</reference>
<gene>
    <name evidence="2" type="ORF">IAB38_04835</name>
</gene>
<name>A0A9D1DUT3_9FIRM</name>
<dbReference type="GO" id="GO:0005524">
    <property type="term" value="F:ATP binding"/>
    <property type="evidence" value="ECO:0007669"/>
    <property type="project" value="InterPro"/>
</dbReference>
<evidence type="ECO:0000313" key="2">
    <source>
        <dbReference type="EMBL" id="HIR59357.1"/>
    </source>
</evidence>
<dbReference type="Gene3D" id="3.40.50.300">
    <property type="entry name" value="P-loop containing nucleotide triphosphate hydrolases"/>
    <property type="match status" value="1"/>
</dbReference>
<dbReference type="InterPro" id="IPR003959">
    <property type="entry name" value="ATPase_AAA_core"/>
</dbReference>
<dbReference type="AlphaFoldDB" id="A0A9D1DUT3"/>
<dbReference type="SUPFAM" id="SSF52540">
    <property type="entry name" value="P-loop containing nucleoside triphosphate hydrolases"/>
    <property type="match status" value="1"/>
</dbReference>
<evidence type="ECO:0000259" key="1">
    <source>
        <dbReference type="Pfam" id="PF13304"/>
    </source>
</evidence>
<dbReference type="EMBL" id="DVHC01000051">
    <property type="protein sequence ID" value="HIR59357.1"/>
    <property type="molecule type" value="Genomic_DNA"/>
</dbReference>
<protein>
    <submittedName>
        <fullName evidence="2">AAA family ATPase</fullName>
    </submittedName>
</protein>
<dbReference type="Proteomes" id="UP000824232">
    <property type="component" value="Unassembled WGS sequence"/>
</dbReference>
<reference evidence="2" key="2">
    <citation type="journal article" date="2021" name="PeerJ">
        <title>Extensive microbial diversity within the chicken gut microbiome revealed by metagenomics and culture.</title>
        <authorList>
            <person name="Gilroy R."/>
            <person name="Ravi A."/>
            <person name="Getino M."/>
            <person name="Pursley I."/>
            <person name="Horton D.L."/>
            <person name="Alikhan N.F."/>
            <person name="Baker D."/>
            <person name="Gharbi K."/>
            <person name="Hall N."/>
            <person name="Watson M."/>
            <person name="Adriaenssens E.M."/>
            <person name="Foster-Nyarko E."/>
            <person name="Jarju S."/>
            <person name="Secka A."/>
            <person name="Antonio M."/>
            <person name="Oren A."/>
            <person name="Chaudhuri R.R."/>
            <person name="La Ragione R."/>
            <person name="Hildebrand F."/>
            <person name="Pallen M.J."/>
        </authorList>
    </citation>
    <scope>NUCLEOTIDE SEQUENCE</scope>
    <source>
        <strain evidence="2">CHK184-20233</strain>
    </source>
</reference>
<dbReference type="Pfam" id="PF13304">
    <property type="entry name" value="AAA_21"/>
    <property type="match status" value="1"/>
</dbReference>
<proteinExistence type="predicted"/>
<dbReference type="GO" id="GO:0016887">
    <property type="term" value="F:ATP hydrolysis activity"/>
    <property type="evidence" value="ECO:0007669"/>
    <property type="project" value="InterPro"/>
</dbReference>
<sequence>MIRYVKLENYKSLVNLEVNFMKKKNEPKNIVVIYGENGIGKSNFANSFYTLNETMSTMSSIEMLKQILEKPNENNKAMYDDFTTKYIKTRFKDIKMIINDCKTIDSKDNMILEYGFMYNNKNGIYHIEMDNEEIVRERLEYVVNKNQTYFFDINKDNTKVNPNIFIDKDYYNEFLDLLDKYWGKHSFLSILSYEIEDKKNGYINKKISKNLYTVLAYLKTICTKIKGGNHTEFGIIGTKHNLIYNLEEGKISLKREKELNNNEYLLNEIFTTLYSDFKKVYYKKTIEDNYIIYKLYSKKMIYGKIMDVDFSLESTGTQNILALIPYLISACEGQTVIIDELDTGIHDLLVKNLLECIVKYVKGQLIITTHNTMLIDSSIPNEDIYVFNANSKAFKELIAITDFDGRIHKNNSPRKKYLSGLYGGIPMFTDIDFDDILENLNRGN</sequence>
<organism evidence="2 3">
    <name type="scientific">Candidatus Onthousia excrementipullorum</name>
    <dbReference type="NCBI Taxonomy" id="2840884"/>
    <lineage>
        <taxon>Bacteria</taxon>
        <taxon>Bacillati</taxon>
        <taxon>Bacillota</taxon>
        <taxon>Bacilli</taxon>
        <taxon>Candidatus Onthousia</taxon>
    </lineage>
</organism>
<dbReference type="PANTHER" id="PTHR40396">
    <property type="entry name" value="ATPASE-LIKE PROTEIN"/>
    <property type="match status" value="1"/>
</dbReference>
<feature type="domain" description="ATPase AAA-type core" evidence="1">
    <location>
        <begin position="279"/>
        <end position="376"/>
    </location>
</feature>
<comment type="caution">
    <text evidence="2">The sequence shown here is derived from an EMBL/GenBank/DDBJ whole genome shotgun (WGS) entry which is preliminary data.</text>
</comment>
<evidence type="ECO:0000313" key="3">
    <source>
        <dbReference type="Proteomes" id="UP000824232"/>
    </source>
</evidence>
<accession>A0A9D1DUT3</accession>